<keyword evidence="4" id="KW-1133">Transmembrane helix</keyword>
<dbReference type="PANTHER" id="PTHR34220">
    <property type="entry name" value="SENSOR HISTIDINE KINASE YPDA"/>
    <property type="match status" value="1"/>
</dbReference>
<evidence type="ECO:0000313" key="7">
    <source>
        <dbReference type="Proteomes" id="UP000677305"/>
    </source>
</evidence>
<keyword evidence="6" id="KW-0418">Kinase</keyword>
<sequence>MIKLNFNKKLLIGLTSIIFVVFSVLFLVFYNYYSKVSLDDEYVTLNHSTERTSSQIDLLFNQMSMSGLYISKNDFIHEILDDIFTKEDISEYEMIENSGKIRSQLNILTYYFPNTTNVTLFNAKYNFYFHSGLPDNKEEVSRHLEDLEWYNSLIPDKNQLKILPPHQDFWVTINRPVISIIRSIKSNNGYDYGLLEFDIPYWNLENICEGNNGNENTKVLIFNEDGDLIYPYIHSDSYEKIIKTYNPKALYPKLNNQSDLIKINNRRYIYSKHHSDFTNWTTVLISYPSTLIESQKIFRIFFFSFSLLILILVIIAFSLLIRRLTRPLYNLMTHVKEVSIDNMYLNLPNEGNNEIDLLNESFNIMFDNIKDSINQIYESKIREVNANLLALQAQMNPHFLYNTLSVISASSERNGISETTIICNKLSNMLRYVSNSKSTFVSLSEEIKHTIDYLDLMKTHYKDYNNPDNIYLDYDINLPDEMLLLKIPKMTLQPLVENSINHGFKDTMPPWHISITGKYISPNNWSLTIIDNGSGFEDKTLDKLYRKINDYKENLRKGHFQQNAEIGGMGIMNTYTRLAIHYKSTFTFELKNNVPNGAYIKLEIKHIGDD</sequence>
<keyword evidence="3" id="KW-0808">Transferase</keyword>
<organism evidence="6 7">
    <name type="scientific">Vallitalea guaymasensis</name>
    <dbReference type="NCBI Taxonomy" id="1185412"/>
    <lineage>
        <taxon>Bacteria</taxon>
        <taxon>Bacillati</taxon>
        <taxon>Bacillota</taxon>
        <taxon>Clostridia</taxon>
        <taxon>Lachnospirales</taxon>
        <taxon>Vallitaleaceae</taxon>
        <taxon>Vallitalea</taxon>
    </lineage>
</organism>
<reference evidence="6 7" key="1">
    <citation type="submission" date="2020-07" db="EMBL/GenBank/DDBJ databases">
        <title>Vallitalea guaymasensis genome.</title>
        <authorList>
            <person name="Postec A."/>
        </authorList>
    </citation>
    <scope>NUCLEOTIDE SEQUENCE [LARGE SCALE GENOMIC DNA]</scope>
    <source>
        <strain evidence="6 7">Ra1766G1</strain>
    </source>
</reference>
<keyword evidence="4" id="KW-0812">Transmembrane</keyword>
<dbReference type="InterPro" id="IPR036890">
    <property type="entry name" value="HATPase_C_sf"/>
</dbReference>
<gene>
    <name evidence="6" type="ORF">HYG85_18695</name>
</gene>
<dbReference type="PANTHER" id="PTHR34220:SF7">
    <property type="entry name" value="SENSOR HISTIDINE KINASE YPDA"/>
    <property type="match status" value="1"/>
</dbReference>
<evidence type="ECO:0000313" key="6">
    <source>
        <dbReference type="EMBL" id="QUH30836.1"/>
    </source>
</evidence>
<proteinExistence type="predicted"/>
<protein>
    <submittedName>
        <fullName evidence="6">Histidine kinase</fullName>
    </submittedName>
</protein>
<feature type="domain" description="HAMP" evidence="5">
    <location>
        <begin position="322"/>
        <end position="374"/>
    </location>
</feature>
<dbReference type="Pfam" id="PF00672">
    <property type="entry name" value="HAMP"/>
    <property type="match status" value="1"/>
</dbReference>
<dbReference type="GO" id="GO:0000155">
    <property type="term" value="F:phosphorelay sensor kinase activity"/>
    <property type="evidence" value="ECO:0007669"/>
    <property type="project" value="InterPro"/>
</dbReference>
<dbReference type="InterPro" id="IPR050640">
    <property type="entry name" value="Bact_2-comp_sensor_kinase"/>
</dbReference>
<comment type="subcellular location">
    <subcellularLocation>
        <location evidence="1">Membrane</location>
    </subcellularLocation>
</comment>
<dbReference type="Gene3D" id="3.30.565.10">
    <property type="entry name" value="Histidine kinase-like ATPase, C-terminal domain"/>
    <property type="match status" value="1"/>
</dbReference>
<dbReference type="RefSeq" id="WP_212690951.1">
    <property type="nucleotide sequence ID" value="NZ_CP058561.1"/>
</dbReference>
<dbReference type="Proteomes" id="UP000677305">
    <property type="component" value="Chromosome"/>
</dbReference>
<feature type="transmembrane region" description="Helical" evidence="4">
    <location>
        <begin position="12"/>
        <end position="33"/>
    </location>
</feature>
<dbReference type="EMBL" id="CP058561">
    <property type="protein sequence ID" value="QUH30836.1"/>
    <property type="molecule type" value="Genomic_DNA"/>
</dbReference>
<dbReference type="GO" id="GO:0016020">
    <property type="term" value="C:membrane"/>
    <property type="evidence" value="ECO:0007669"/>
    <property type="project" value="UniProtKB-SubCell"/>
</dbReference>
<keyword evidence="2" id="KW-0597">Phosphoprotein</keyword>
<dbReference type="InterPro" id="IPR010559">
    <property type="entry name" value="Sig_transdc_His_kin_internal"/>
</dbReference>
<evidence type="ECO:0000256" key="2">
    <source>
        <dbReference type="ARBA" id="ARBA00022553"/>
    </source>
</evidence>
<dbReference type="SUPFAM" id="SSF55874">
    <property type="entry name" value="ATPase domain of HSP90 chaperone/DNA topoisomerase II/histidine kinase"/>
    <property type="match status" value="1"/>
</dbReference>
<dbReference type="AlphaFoldDB" id="A0A8J8SDU7"/>
<dbReference type="InterPro" id="IPR003660">
    <property type="entry name" value="HAMP_dom"/>
</dbReference>
<evidence type="ECO:0000256" key="3">
    <source>
        <dbReference type="ARBA" id="ARBA00022679"/>
    </source>
</evidence>
<dbReference type="SMART" id="SM00304">
    <property type="entry name" value="HAMP"/>
    <property type="match status" value="1"/>
</dbReference>
<dbReference type="SUPFAM" id="SSF158472">
    <property type="entry name" value="HAMP domain-like"/>
    <property type="match status" value="1"/>
</dbReference>
<dbReference type="PROSITE" id="PS50885">
    <property type="entry name" value="HAMP"/>
    <property type="match status" value="1"/>
</dbReference>
<keyword evidence="7" id="KW-1185">Reference proteome</keyword>
<accession>A0A8J8SDU7</accession>
<dbReference type="Gene3D" id="6.10.340.10">
    <property type="match status" value="1"/>
</dbReference>
<feature type="transmembrane region" description="Helical" evidence="4">
    <location>
        <begin position="300"/>
        <end position="321"/>
    </location>
</feature>
<evidence type="ECO:0000256" key="4">
    <source>
        <dbReference type="SAM" id="Phobius"/>
    </source>
</evidence>
<dbReference type="KEGG" id="vgu:HYG85_18695"/>
<dbReference type="Pfam" id="PF06580">
    <property type="entry name" value="His_kinase"/>
    <property type="match status" value="1"/>
</dbReference>
<evidence type="ECO:0000256" key="1">
    <source>
        <dbReference type="ARBA" id="ARBA00004370"/>
    </source>
</evidence>
<keyword evidence="4" id="KW-0472">Membrane</keyword>
<evidence type="ECO:0000259" key="5">
    <source>
        <dbReference type="PROSITE" id="PS50885"/>
    </source>
</evidence>
<name>A0A8J8SDU7_9FIRM</name>